<feature type="transmembrane region" description="Helical" evidence="8">
    <location>
        <begin position="166"/>
        <end position="190"/>
    </location>
</feature>
<sequence length="521" mass="55245">MSALIPLLVTLPLLGAAVALFFGRARRVQVGVSLVTLTLVLVIAAVLLYTVDSTGQALAVSVGGWPIPFGIVLYVDRLAALLVVVSSVVLLAVLLFSVGQGAADGDDDTPVTIFHPSYLILAAGIFNAFIAGDLFNLYVGFEILLVASYVLITLGSTESRIRAGVVYIVVSLVSSILFLAAIAAIYGALGTVNIAQLSERMGELPQSTQLVLHLMLLLAFSIKAAVFPLSFWLPDSYPTAPAPVTAVFAGLLTKVGVYAMIRTETQIFRDNDVNTLLLVVALATMIVGVLGALAQAELKRILSFTLVSHVGYLVFGLAIATPLALGATIYYMVHHIIVQTTLFLAVGLIERRAGSTSILKVKGLMRAAPVIAVLYFLPAVNLGGLPPFSGFIGKFALFDAAAEVGTPLMYILIIGGIITSLLTLYTLMRAWNLAFWREDDDQADEPAIVERIEYLGDAPAADEQSRRRVIPRIMTAATAGMVAVAVALTVFAGPLYQLCTSIGDALLTPVTLVQLEQEAGQ</sequence>
<keyword evidence="6 8" id="KW-0472">Membrane</keyword>
<feature type="transmembrane region" description="Helical" evidence="8">
    <location>
        <begin position="137"/>
        <end position="154"/>
    </location>
</feature>
<evidence type="ECO:0000256" key="2">
    <source>
        <dbReference type="ARBA" id="ARBA00005346"/>
    </source>
</evidence>
<feature type="transmembrane region" description="Helical" evidence="8">
    <location>
        <begin position="408"/>
        <end position="427"/>
    </location>
</feature>
<dbReference type="Proteomes" id="UP000187185">
    <property type="component" value="Chromosome"/>
</dbReference>
<keyword evidence="5 8" id="KW-1133">Transmembrane helix</keyword>
<feature type="transmembrane region" description="Helical" evidence="8">
    <location>
        <begin position="81"/>
        <end position="99"/>
    </location>
</feature>
<name>A0A1P8UBQ8_9MICO</name>
<gene>
    <name evidence="10" type="ORF">BOH66_15955</name>
</gene>
<dbReference type="PANTHER" id="PTHR42703">
    <property type="entry name" value="NADH DEHYDROGENASE"/>
    <property type="match status" value="1"/>
</dbReference>
<dbReference type="STRING" id="36805.BOH66_15955"/>
<dbReference type="GO" id="GO:0008137">
    <property type="term" value="F:NADH dehydrogenase (ubiquinone) activity"/>
    <property type="evidence" value="ECO:0007669"/>
    <property type="project" value="InterPro"/>
</dbReference>
<dbReference type="PANTHER" id="PTHR42703:SF1">
    <property type="entry name" value="NA(+)_H(+) ANTIPORTER SUBUNIT D1"/>
    <property type="match status" value="1"/>
</dbReference>
<feature type="transmembrane region" description="Helical" evidence="8">
    <location>
        <begin position="240"/>
        <end position="261"/>
    </location>
</feature>
<evidence type="ECO:0000256" key="1">
    <source>
        <dbReference type="ARBA" id="ARBA00004651"/>
    </source>
</evidence>
<evidence type="ECO:0000259" key="9">
    <source>
        <dbReference type="Pfam" id="PF00361"/>
    </source>
</evidence>
<dbReference type="NCBIfam" id="NF009308">
    <property type="entry name" value="PRK12665.1"/>
    <property type="match status" value="1"/>
</dbReference>
<dbReference type="KEGG" id="maur:BOH66_15955"/>
<evidence type="ECO:0000256" key="7">
    <source>
        <dbReference type="RuleBase" id="RU000320"/>
    </source>
</evidence>
<evidence type="ECO:0000313" key="11">
    <source>
        <dbReference type="Proteomes" id="UP000187185"/>
    </source>
</evidence>
<dbReference type="RefSeq" id="WP_076691924.1">
    <property type="nucleotide sequence ID" value="NZ_CP018762.1"/>
</dbReference>
<dbReference type="InterPro" id="IPR001750">
    <property type="entry name" value="ND/Mrp_TM"/>
</dbReference>
<comment type="similarity">
    <text evidence="2">Belongs to the CPA3 antiporters (TC 2.A.63) subunit D family.</text>
</comment>
<feature type="transmembrane region" description="Helical" evidence="8">
    <location>
        <begin position="273"/>
        <end position="294"/>
    </location>
</feature>
<evidence type="ECO:0000256" key="3">
    <source>
        <dbReference type="ARBA" id="ARBA00022475"/>
    </source>
</evidence>
<feature type="transmembrane region" description="Helical" evidence="8">
    <location>
        <begin position="210"/>
        <end position="233"/>
    </location>
</feature>
<evidence type="ECO:0000256" key="8">
    <source>
        <dbReference type="SAM" id="Phobius"/>
    </source>
</evidence>
<dbReference type="InterPro" id="IPR003918">
    <property type="entry name" value="NADH_UbQ_OxRdtase"/>
</dbReference>
<keyword evidence="11" id="KW-1185">Reference proteome</keyword>
<dbReference type="PRINTS" id="PR01437">
    <property type="entry name" value="NUOXDRDTASE4"/>
</dbReference>
<feature type="domain" description="NADH:quinone oxidoreductase/Mrp antiporter transmembrane" evidence="9">
    <location>
        <begin position="131"/>
        <end position="419"/>
    </location>
</feature>
<feature type="transmembrane region" description="Helical" evidence="8">
    <location>
        <begin position="473"/>
        <end position="496"/>
    </location>
</feature>
<feature type="transmembrane region" description="Helical" evidence="8">
    <location>
        <begin position="111"/>
        <end position="131"/>
    </location>
</feature>
<dbReference type="GO" id="GO:0005886">
    <property type="term" value="C:plasma membrane"/>
    <property type="evidence" value="ECO:0007669"/>
    <property type="project" value="UniProtKB-SubCell"/>
</dbReference>
<keyword evidence="3" id="KW-1003">Cell membrane</keyword>
<organism evidence="10 11">
    <name type="scientific">Microbacterium aurum</name>
    <dbReference type="NCBI Taxonomy" id="36805"/>
    <lineage>
        <taxon>Bacteria</taxon>
        <taxon>Bacillati</taxon>
        <taxon>Actinomycetota</taxon>
        <taxon>Actinomycetes</taxon>
        <taxon>Micrococcales</taxon>
        <taxon>Microbacteriaceae</taxon>
        <taxon>Microbacterium</taxon>
    </lineage>
</organism>
<feature type="transmembrane region" description="Helical" evidence="8">
    <location>
        <begin position="370"/>
        <end position="388"/>
    </location>
</feature>
<evidence type="ECO:0000256" key="6">
    <source>
        <dbReference type="ARBA" id="ARBA00023136"/>
    </source>
</evidence>
<dbReference type="AlphaFoldDB" id="A0A1P8UBQ8"/>
<dbReference type="InterPro" id="IPR050586">
    <property type="entry name" value="CPA3_Na-H_Antiporter_D"/>
</dbReference>
<accession>A0A1P8UBQ8</accession>
<evidence type="ECO:0000313" key="10">
    <source>
        <dbReference type="EMBL" id="APZ35558.1"/>
    </source>
</evidence>
<keyword evidence="4 7" id="KW-0812">Transmembrane</keyword>
<feature type="transmembrane region" description="Helical" evidence="8">
    <location>
        <begin position="57"/>
        <end position="75"/>
    </location>
</feature>
<evidence type="ECO:0000256" key="4">
    <source>
        <dbReference type="ARBA" id="ARBA00022692"/>
    </source>
</evidence>
<evidence type="ECO:0000256" key="5">
    <source>
        <dbReference type="ARBA" id="ARBA00022989"/>
    </source>
</evidence>
<reference evidence="10 11" key="1">
    <citation type="submission" date="2016-12" db="EMBL/GenBank/DDBJ databases">
        <title>Complete genome sequence of Microbacterium aurum KACC 15219.</title>
        <authorList>
            <person name="Jung Y."/>
            <person name="Shin J.-H."/>
            <person name="Lee Y.-J."/>
            <person name="Yi H."/>
            <person name="Bahn Y.-S."/>
            <person name="Kim J.F."/>
            <person name="Lee D.-W."/>
        </authorList>
    </citation>
    <scope>NUCLEOTIDE SEQUENCE [LARGE SCALE GENOMIC DNA]</scope>
    <source>
        <strain evidence="10 11">KACC 15219</strain>
    </source>
</reference>
<dbReference type="OrthoDB" id="9768329at2"/>
<comment type="subcellular location">
    <subcellularLocation>
        <location evidence="1">Cell membrane</location>
        <topology evidence="1">Multi-pass membrane protein</topology>
    </subcellularLocation>
    <subcellularLocation>
        <location evidence="7">Membrane</location>
        <topology evidence="7">Multi-pass membrane protein</topology>
    </subcellularLocation>
</comment>
<protein>
    <submittedName>
        <fullName evidence="10">Na+/H+ antiporter subunit D</fullName>
    </submittedName>
</protein>
<feature type="transmembrane region" description="Helical" evidence="8">
    <location>
        <begin position="301"/>
        <end position="323"/>
    </location>
</feature>
<proteinExistence type="inferred from homology"/>
<dbReference type="EMBL" id="CP018762">
    <property type="protein sequence ID" value="APZ35558.1"/>
    <property type="molecule type" value="Genomic_DNA"/>
</dbReference>
<dbReference type="GO" id="GO:0042773">
    <property type="term" value="P:ATP synthesis coupled electron transport"/>
    <property type="evidence" value="ECO:0007669"/>
    <property type="project" value="InterPro"/>
</dbReference>
<feature type="transmembrane region" description="Helical" evidence="8">
    <location>
        <begin position="29"/>
        <end position="50"/>
    </location>
</feature>
<dbReference type="Pfam" id="PF00361">
    <property type="entry name" value="Proton_antipo_M"/>
    <property type="match status" value="1"/>
</dbReference>